<evidence type="ECO:0000256" key="1">
    <source>
        <dbReference type="ARBA" id="ARBA00022617"/>
    </source>
</evidence>
<dbReference type="InterPro" id="IPR010644">
    <property type="entry name" value="ChdC/CLD"/>
</dbReference>
<evidence type="ECO:0000256" key="3">
    <source>
        <dbReference type="ARBA" id="ARBA00023004"/>
    </source>
</evidence>
<sequence>MNSRYSFIGGKKGPWQVIEVRGIVGHSLEPVERVNVVNDVIKELPLNSSWVLQSFTSNIRYSMRDEVNILRAVQPLLNRSEAVSAVLIPIKKTLQWWEMAQDERRAIFEEESHHTTVGLEYLPGVARRLLHCRDLGEPFDFLTWFEFAPEYTRAFDELLLRMRASKEWEYVEREVEVRLERDDGF</sequence>
<dbReference type="Gene3D" id="3.30.70.3420">
    <property type="match status" value="1"/>
</dbReference>
<evidence type="ECO:0000256" key="2">
    <source>
        <dbReference type="ARBA" id="ARBA00022723"/>
    </source>
</evidence>
<evidence type="ECO:0000256" key="7">
    <source>
        <dbReference type="ARBA" id="ARBA00050019"/>
    </source>
</evidence>
<proteinExistence type="predicted"/>
<keyword evidence="2" id="KW-0479">Metal-binding</keyword>
<dbReference type="EC" id="1.3.98.5" evidence="7"/>
<comment type="catalytic activity">
    <reaction evidence="5">
        <text>Fe-coproporphyrin III + 2 H2O2 + 2 H(+) = heme b + 2 CO2 + 4 H2O</text>
        <dbReference type="Rhea" id="RHEA:56516"/>
        <dbReference type="ChEBI" id="CHEBI:15377"/>
        <dbReference type="ChEBI" id="CHEBI:15378"/>
        <dbReference type="ChEBI" id="CHEBI:16240"/>
        <dbReference type="ChEBI" id="CHEBI:16526"/>
        <dbReference type="ChEBI" id="CHEBI:60344"/>
        <dbReference type="ChEBI" id="CHEBI:68438"/>
        <dbReference type="EC" id="1.3.98.5"/>
    </reaction>
    <physiologicalReaction direction="left-to-right" evidence="5">
        <dbReference type="Rhea" id="RHEA:56517"/>
    </physiologicalReaction>
</comment>
<evidence type="ECO:0000313" key="9">
    <source>
        <dbReference type="Proteomes" id="UP000030170"/>
    </source>
</evidence>
<organism evidence="8 9">
    <name type="scientific">Neosynechococcus sphagnicola sy1</name>
    <dbReference type="NCBI Taxonomy" id="1497020"/>
    <lineage>
        <taxon>Bacteria</taxon>
        <taxon>Bacillati</taxon>
        <taxon>Cyanobacteriota</taxon>
        <taxon>Cyanophyceae</taxon>
        <taxon>Neosynechococcales</taxon>
        <taxon>Neosynechococcaceae</taxon>
        <taxon>Neosynechococcus</taxon>
    </lineage>
</organism>
<keyword evidence="1" id="KW-0349">Heme</keyword>
<comment type="caution">
    <text evidence="8">The sequence shown here is derived from an EMBL/GenBank/DDBJ whole genome shotgun (WGS) entry which is preliminary data.</text>
</comment>
<evidence type="ECO:0000313" key="8">
    <source>
        <dbReference type="EMBL" id="KGF71643.1"/>
    </source>
</evidence>
<gene>
    <name evidence="8" type="ORF">DO97_17060</name>
</gene>
<protein>
    <recommendedName>
        <fullName evidence="7">hydrogen peroxide-dependent heme synthase</fullName>
        <ecNumber evidence="7">1.3.98.5</ecNumber>
    </recommendedName>
</protein>
<keyword evidence="3" id="KW-0408">Iron</keyword>
<dbReference type="OrthoDB" id="212165at2"/>
<dbReference type="InterPro" id="IPR011008">
    <property type="entry name" value="Dimeric_a/b-barrel"/>
</dbReference>
<dbReference type="GO" id="GO:0016491">
    <property type="term" value="F:oxidoreductase activity"/>
    <property type="evidence" value="ECO:0007669"/>
    <property type="project" value="InterPro"/>
</dbReference>
<reference evidence="8 9" key="1">
    <citation type="journal article" date="2014" name="Mol. Ecol.">
        <title>Evolution of Synechococcus.</title>
        <authorList>
            <person name="Dvorak P."/>
            <person name="Casamatta D."/>
            <person name="Hasler P."/>
            <person name="Poulickova A."/>
            <person name="Ondrej V."/>
            <person name="Sanges R."/>
        </authorList>
    </citation>
    <scope>NUCLEOTIDE SEQUENCE [LARGE SCALE GENOMIC DNA]</scope>
    <source>
        <strain evidence="8 9">CAUP A 1101</strain>
    </source>
</reference>
<accession>A0A098TLC4</accession>
<name>A0A098TLC4_9CYAN</name>
<dbReference type="GO" id="GO:0046872">
    <property type="term" value="F:metal ion binding"/>
    <property type="evidence" value="ECO:0007669"/>
    <property type="project" value="UniProtKB-KW"/>
</dbReference>
<comment type="cofactor">
    <cofactor evidence="6">
        <name>Fe-coproporphyrin III</name>
        <dbReference type="ChEBI" id="CHEBI:68438"/>
    </cofactor>
</comment>
<evidence type="ECO:0000256" key="5">
    <source>
        <dbReference type="ARBA" id="ARBA00049896"/>
    </source>
</evidence>
<dbReference type="GO" id="GO:0020037">
    <property type="term" value="F:heme binding"/>
    <property type="evidence" value="ECO:0007669"/>
    <property type="project" value="InterPro"/>
</dbReference>
<comment type="pathway">
    <text evidence="4">Porphyrin-containing compound metabolism.</text>
</comment>
<dbReference type="Pfam" id="PF06778">
    <property type="entry name" value="Chlor_dismutase"/>
    <property type="match status" value="1"/>
</dbReference>
<dbReference type="SUPFAM" id="SSF54909">
    <property type="entry name" value="Dimeric alpha+beta barrel"/>
    <property type="match status" value="1"/>
</dbReference>
<keyword evidence="9" id="KW-1185">Reference proteome</keyword>
<dbReference type="STRING" id="1497020.DO97_17060"/>
<dbReference type="AlphaFoldDB" id="A0A098TLC4"/>
<evidence type="ECO:0000256" key="4">
    <source>
        <dbReference type="ARBA" id="ARBA00023444"/>
    </source>
</evidence>
<evidence type="ECO:0000256" key="6">
    <source>
        <dbReference type="ARBA" id="ARBA00049935"/>
    </source>
</evidence>
<dbReference type="Proteomes" id="UP000030170">
    <property type="component" value="Unassembled WGS sequence"/>
</dbReference>
<dbReference type="EMBL" id="JJML01000061">
    <property type="protein sequence ID" value="KGF71643.1"/>
    <property type="molecule type" value="Genomic_DNA"/>
</dbReference>